<proteinExistence type="predicted"/>
<evidence type="ECO:0000259" key="1">
    <source>
        <dbReference type="Pfam" id="PF08401"/>
    </source>
</evidence>
<organism evidence="2 3">
    <name type="scientific">Campylobacter vicugnae</name>
    <dbReference type="NCBI Taxonomy" id="1660076"/>
    <lineage>
        <taxon>Bacteria</taxon>
        <taxon>Pseudomonadati</taxon>
        <taxon>Campylobacterota</taxon>
        <taxon>Epsilonproteobacteria</taxon>
        <taxon>Campylobacterales</taxon>
        <taxon>Campylobacteraceae</taxon>
        <taxon>Campylobacter</taxon>
    </lineage>
</organism>
<feature type="domain" description="N-terminal" evidence="1">
    <location>
        <begin position="35"/>
        <end position="107"/>
    </location>
</feature>
<name>A0A1X9T0Q6_9BACT</name>
<dbReference type="Proteomes" id="UP000194265">
    <property type="component" value="Chromosome"/>
</dbReference>
<reference evidence="2 3" key="1">
    <citation type="journal article" date="2017" name="Genome Biol. Evol.">
        <title>Comparative Genomic Analysis Identifies a Campylobacter Clade Deficient in Selenium Metabolism.</title>
        <authorList>
            <person name="Miller W.G."/>
            <person name="Yee E."/>
            <person name="Lopes B.S."/>
            <person name="Chapman M.H."/>
            <person name="Huynh S."/>
            <person name="Bono J.L."/>
            <person name="Parker C.T."/>
            <person name="Strachan N.J.C."/>
            <person name="Forbes K.J."/>
        </authorList>
    </citation>
    <scope>NUCLEOTIDE SEQUENCE [LARGE SCALE GENOMIC DNA]</scope>
    <source>
        <strain evidence="2 3">RM8964</strain>
    </source>
</reference>
<dbReference type="InterPro" id="IPR013610">
    <property type="entry name" value="ArdC_N"/>
</dbReference>
<accession>A0A1X9T0Q6</accession>
<dbReference type="RefSeq" id="WP_086333589.1">
    <property type="nucleotide sequence ID" value="NZ_CP018791.1"/>
</dbReference>
<evidence type="ECO:0000313" key="3">
    <source>
        <dbReference type="Proteomes" id="UP000194265"/>
    </source>
</evidence>
<protein>
    <submittedName>
        <fullName evidence="2">DUF1738 domain protein</fullName>
    </submittedName>
</protein>
<dbReference type="GO" id="GO:0003697">
    <property type="term" value="F:single-stranded DNA binding"/>
    <property type="evidence" value="ECO:0007669"/>
    <property type="project" value="InterPro"/>
</dbReference>
<dbReference type="AlphaFoldDB" id="A0A1X9T0Q6"/>
<gene>
    <name evidence="2" type="ORF">CVIC8964_0673</name>
</gene>
<dbReference type="STRING" id="1660074.CVIC8964_0673"/>
<dbReference type="EMBL" id="CP018791">
    <property type="protein sequence ID" value="ARR02088.1"/>
    <property type="molecule type" value="Genomic_DNA"/>
</dbReference>
<evidence type="ECO:0000313" key="2">
    <source>
        <dbReference type="EMBL" id="ARR02088.1"/>
    </source>
</evidence>
<dbReference type="Pfam" id="PF08401">
    <property type="entry name" value="ArdcN"/>
    <property type="match status" value="1"/>
</dbReference>
<dbReference type="OrthoDB" id="5353254at2"/>
<sequence length="275" mass="31588">MARTKAVENQVKSWDEKSNEEKLASIKDFNKMIIASAIKEAHARGEEPFFRKEMSLAEINATMPYNPSTGKPYTNQTSILLRADMQKNGHEEAQYLTMKQANFMHGKLEPLRDENGEILLNKNGKTQYPNGIKVAYIVEKEYVPKLDPDGRQIFATDRDGNLKEGKNGQPIPVMEERYLKEPRVETTTLYHVSNFSNLDKSQLKEKDLSGVIKYRETMANTGYDNRPRIDIDLLPNTKRDIENFMNSQNKGIDYVPIQREQKQEITKQKSNALGL</sequence>